<evidence type="ECO:0000313" key="1">
    <source>
        <dbReference type="EMBL" id="SKC19631.1"/>
    </source>
</evidence>
<proteinExistence type="predicted"/>
<organism evidence="1 2">
    <name type="scientific">Dyadobacter psychrophilus</name>
    <dbReference type="NCBI Taxonomy" id="651661"/>
    <lineage>
        <taxon>Bacteria</taxon>
        <taxon>Pseudomonadati</taxon>
        <taxon>Bacteroidota</taxon>
        <taxon>Cytophagia</taxon>
        <taxon>Cytophagales</taxon>
        <taxon>Spirosomataceae</taxon>
        <taxon>Dyadobacter</taxon>
    </lineage>
</organism>
<dbReference type="RefSeq" id="WP_082217924.1">
    <property type="nucleotide sequence ID" value="NZ_FUZA01000014.1"/>
</dbReference>
<accession>A0A1T5HGK2</accession>
<keyword evidence="2" id="KW-1185">Reference proteome</keyword>
<dbReference type="EMBL" id="FUZA01000014">
    <property type="protein sequence ID" value="SKC19631.1"/>
    <property type="molecule type" value="Genomic_DNA"/>
</dbReference>
<sequence length="189" mass="22150">MCSTPEIFEKKLRFIEKYNPTKTVEAALSSSFDAALQRNPIYNKDASTFRRKEIKAFCSSELLRISRKYIDVVTVKEYENDILELQSLMNERYHAYFDENGFKISHSQKSLSVFLKIMWLIGKIKMPPLCPVDRTILIAAGEKNPDAWTSVNSMPEYRKHIRILKHAARNHKCPNLACWEIYHFKVEDK</sequence>
<dbReference type="AlphaFoldDB" id="A0A1T5HGK2"/>
<evidence type="ECO:0000313" key="2">
    <source>
        <dbReference type="Proteomes" id="UP000190897"/>
    </source>
</evidence>
<dbReference type="Proteomes" id="UP000190897">
    <property type="component" value="Unassembled WGS sequence"/>
</dbReference>
<gene>
    <name evidence="1" type="ORF">SAMN05660293_05502</name>
</gene>
<dbReference type="OrthoDB" id="5458950at2"/>
<reference evidence="2" key="1">
    <citation type="submission" date="2017-02" db="EMBL/GenBank/DDBJ databases">
        <authorList>
            <person name="Varghese N."/>
            <person name="Submissions S."/>
        </authorList>
    </citation>
    <scope>NUCLEOTIDE SEQUENCE [LARGE SCALE GENOMIC DNA]</scope>
    <source>
        <strain evidence="2">DSM 22270</strain>
    </source>
</reference>
<name>A0A1T5HGK2_9BACT</name>
<protein>
    <submittedName>
        <fullName evidence="1">Uncharacterized protein</fullName>
    </submittedName>
</protein>